<protein>
    <recommendedName>
        <fullName evidence="3">NmrA-like domain-containing protein</fullName>
    </recommendedName>
</protein>
<keyword evidence="5" id="KW-1185">Reference proteome</keyword>
<feature type="domain" description="NmrA-like" evidence="3">
    <location>
        <begin position="4"/>
        <end position="245"/>
    </location>
</feature>
<keyword evidence="1" id="KW-0521">NADP</keyword>
<evidence type="ECO:0000313" key="4">
    <source>
        <dbReference type="EMBL" id="ODQ78865.1"/>
    </source>
</evidence>
<evidence type="ECO:0000256" key="1">
    <source>
        <dbReference type="ARBA" id="ARBA00022857"/>
    </source>
</evidence>
<dbReference type="Gene3D" id="3.40.50.720">
    <property type="entry name" value="NAD(P)-binding Rossmann-like Domain"/>
    <property type="match status" value="1"/>
</dbReference>
<dbReference type="AlphaFoldDB" id="A0A1E3QMF5"/>
<dbReference type="InterPro" id="IPR008030">
    <property type="entry name" value="NmrA-like"/>
</dbReference>
<keyword evidence="2" id="KW-0560">Oxidoreductase</keyword>
<reference evidence="5" key="1">
    <citation type="submission" date="2016-05" db="EMBL/GenBank/DDBJ databases">
        <title>Comparative genomics of biotechnologically important yeasts.</title>
        <authorList>
            <consortium name="DOE Joint Genome Institute"/>
            <person name="Riley R."/>
            <person name="Haridas S."/>
            <person name="Wolfe K.H."/>
            <person name="Lopes M.R."/>
            <person name="Hittinger C.T."/>
            <person name="Goker M."/>
            <person name="Salamov A."/>
            <person name="Wisecaver J."/>
            <person name="Long T.M."/>
            <person name="Aerts A.L."/>
            <person name="Barry K."/>
            <person name="Choi C."/>
            <person name="Clum A."/>
            <person name="Coughlan A.Y."/>
            <person name="Deshpande S."/>
            <person name="Douglass A.P."/>
            <person name="Hanson S.J."/>
            <person name="Klenk H.-P."/>
            <person name="Labutti K."/>
            <person name="Lapidus A."/>
            <person name="Lindquist E."/>
            <person name="Lipzen A."/>
            <person name="Meier-Kolthoff J.P."/>
            <person name="Ohm R.A."/>
            <person name="Otillar R.P."/>
            <person name="Pangilinan J."/>
            <person name="Peng Y."/>
            <person name="Rokas A."/>
            <person name="Rosa C.A."/>
            <person name="Scheuner C."/>
            <person name="Sibirny A.A."/>
            <person name="Slot J.C."/>
            <person name="Stielow J.B."/>
            <person name="Sun H."/>
            <person name="Kurtzman C.P."/>
            <person name="Blackwell M."/>
            <person name="Grigoriev I.V."/>
            <person name="Jeffries T.W."/>
        </authorList>
    </citation>
    <scope>NUCLEOTIDE SEQUENCE [LARGE SCALE GENOMIC DNA]</scope>
    <source>
        <strain evidence="5">NRRL Y-12698</strain>
    </source>
</reference>
<evidence type="ECO:0000313" key="5">
    <source>
        <dbReference type="Proteomes" id="UP000094336"/>
    </source>
</evidence>
<dbReference type="GeneID" id="30147253"/>
<sequence length="297" mass="32701">MSYKPTVAVLGSNGVLGKPVIEALSSEPFSSKFQLPIRVITRSKGDRHDSEEVKYYTASLDDTASFKDAPHGADVLISLVGNGADPADILDVLATAPSLKVYLPSQFGTDLENTQYLPVLAGKTNHTKQARTQNPNVMVVDVITSLFAQEDLFVYERPQISGANLENKTATFRGDPAFKFNVSKFPDIGKSVAVIASTPVEKLKDTIRIYSDSVSQEEVVSQWEKAHGTKLERSSISAEETLKEAKDKLTGGFKGSDFVFYLQTFISQGEGRGLAYHNIHDREFVNPGESLWKWETF</sequence>
<dbReference type="RefSeq" id="XP_018984193.1">
    <property type="nucleotide sequence ID" value="XM_019129400.1"/>
</dbReference>
<evidence type="ECO:0000259" key="3">
    <source>
        <dbReference type="Pfam" id="PF05368"/>
    </source>
</evidence>
<proteinExistence type="predicted"/>
<dbReference type="Proteomes" id="UP000094336">
    <property type="component" value="Unassembled WGS sequence"/>
</dbReference>
<name>A0A1E3QMF5_9ASCO</name>
<dbReference type="InterPro" id="IPR051609">
    <property type="entry name" value="NmrA/Isoflavone_reductase-like"/>
</dbReference>
<dbReference type="STRING" id="984486.A0A1E3QMF5"/>
<dbReference type="OrthoDB" id="9974981at2759"/>
<organism evidence="4 5">
    <name type="scientific">Babjeviella inositovora NRRL Y-12698</name>
    <dbReference type="NCBI Taxonomy" id="984486"/>
    <lineage>
        <taxon>Eukaryota</taxon>
        <taxon>Fungi</taxon>
        <taxon>Dikarya</taxon>
        <taxon>Ascomycota</taxon>
        <taxon>Saccharomycotina</taxon>
        <taxon>Pichiomycetes</taxon>
        <taxon>Serinales incertae sedis</taxon>
        <taxon>Babjeviella</taxon>
    </lineage>
</organism>
<dbReference type="GO" id="GO:0016491">
    <property type="term" value="F:oxidoreductase activity"/>
    <property type="evidence" value="ECO:0007669"/>
    <property type="project" value="UniProtKB-KW"/>
</dbReference>
<dbReference type="Gene3D" id="3.90.25.10">
    <property type="entry name" value="UDP-galactose 4-epimerase, domain 1"/>
    <property type="match status" value="1"/>
</dbReference>
<dbReference type="InterPro" id="IPR036291">
    <property type="entry name" value="NAD(P)-bd_dom_sf"/>
</dbReference>
<dbReference type="SUPFAM" id="SSF51735">
    <property type="entry name" value="NAD(P)-binding Rossmann-fold domains"/>
    <property type="match status" value="1"/>
</dbReference>
<dbReference type="Pfam" id="PF05368">
    <property type="entry name" value="NmrA"/>
    <property type="match status" value="1"/>
</dbReference>
<dbReference type="EMBL" id="KV454434">
    <property type="protein sequence ID" value="ODQ78865.1"/>
    <property type="molecule type" value="Genomic_DNA"/>
</dbReference>
<dbReference type="PANTHER" id="PTHR47706">
    <property type="entry name" value="NMRA-LIKE FAMILY PROTEIN"/>
    <property type="match status" value="1"/>
</dbReference>
<dbReference type="PANTHER" id="PTHR47706:SF9">
    <property type="entry name" value="NMRA-LIKE DOMAIN-CONTAINING PROTEIN-RELATED"/>
    <property type="match status" value="1"/>
</dbReference>
<evidence type="ECO:0000256" key="2">
    <source>
        <dbReference type="ARBA" id="ARBA00023002"/>
    </source>
</evidence>
<gene>
    <name evidence="4" type="ORF">BABINDRAFT_162537</name>
</gene>
<accession>A0A1E3QMF5</accession>